<dbReference type="GO" id="GO:0006955">
    <property type="term" value="P:immune response"/>
    <property type="evidence" value="ECO:0007669"/>
    <property type="project" value="InterPro"/>
</dbReference>
<feature type="domain" description="LamG-like jellyroll fold" evidence="7">
    <location>
        <begin position="743"/>
        <end position="890"/>
    </location>
</feature>
<dbReference type="Gene3D" id="2.60.120.200">
    <property type="match status" value="2"/>
</dbReference>
<dbReference type="Pfam" id="PF13385">
    <property type="entry name" value="Laminin_G_3"/>
    <property type="match status" value="2"/>
</dbReference>
<accession>A0A7W7VFF9</accession>
<keyword evidence="3 6" id="KW-0732">Signal</keyword>
<proteinExistence type="predicted"/>
<keyword evidence="9" id="KW-1185">Reference proteome</keyword>
<comment type="caution">
    <text evidence="8">The sequence shown here is derived from an EMBL/GenBank/DDBJ whole genome shotgun (WGS) entry which is preliminary data.</text>
</comment>
<evidence type="ECO:0000313" key="8">
    <source>
        <dbReference type="EMBL" id="MBB4908266.1"/>
    </source>
</evidence>
<comment type="subcellular location">
    <subcellularLocation>
        <location evidence="1">Secreted</location>
    </subcellularLocation>
</comment>
<dbReference type="PANTHER" id="PTHR46943:SF1">
    <property type="entry name" value="PENTRAXIN-RELATED PROTEIN PTX3"/>
    <property type="match status" value="1"/>
</dbReference>
<dbReference type="InterPro" id="IPR055372">
    <property type="entry name" value="CBM96"/>
</dbReference>
<dbReference type="Proteomes" id="UP000520767">
    <property type="component" value="Unassembled WGS sequence"/>
</dbReference>
<dbReference type="RefSeq" id="WP_184812355.1">
    <property type="nucleotide sequence ID" value="NZ_JACHJQ010000004.1"/>
</dbReference>
<organism evidence="8 9">
    <name type="scientific">Actinophytocola algeriensis</name>
    <dbReference type="NCBI Taxonomy" id="1768010"/>
    <lineage>
        <taxon>Bacteria</taxon>
        <taxon>Bacillati</taxon>
        <taxon>Actinomycetota</taxon>
        <taxon>Actinomycetes</taxon>
        <taxon>Pseudonocardiales</taxon>
        <taxon>Pseudonocardiaceae</taxon>
    </lineage>
</organism>
<dbReference type="InterPro" id="IPR006558">
    <property type="entry name" value="LamG-like"/>
</dbReference>
<sequence>MRRTVVCAVLTAMFMQGLSAGAPKPPVAGDAVPATATAVSAPEAIARATGRRTEVMAERSESRQVFANPDGTYTLEQALEPVRVRRGSGWVDVDKTVQKRPDGSVGPKATVTPVTFSRGGDEPLVEFGAGEDRLVLRWPAPLPEPELDGSTATYADVLPDVDLEMEALTQGFGYALVVRTPQAAASPALAEVDFLVDRAGLGVRRGDKGGLAAVARDGGEVFRAPNVSVWDTTEGGDAGSHRGLAEVVLSDGRITVRPDRAVLTDTEAEFPIQIAAQWAQLGQFGWTSVYEQFPDQTYWNGANMGDDKRARVGYSNHEPQTVTVRSFFHFDLRGLRDKHVLAAELNLLGGYSAACGNSSFWLGHAGPVDGNTTWRNQPGVGKVQHKHESGFSWGGCSPRWVGWDVTDEVSYSNARTDSVTFRLSGEEGNPNAWRKFDTTSYGQHPKLLVNYNRYPWTPVNLTAAPKPGCGAAPPNEPFVTTNTPVLKADAADPDGDRLTAVFRIYRHGTAEYRDLHVGQHESGSQFQVAVPGDMFKTGETLGWYAATYDGYGAWSGWAGPCFISVDTLPPDRKPSVTSTDYPEGTSAGAPGKSGRFTFGAAGLPDAAGFQYRVGGQGWRTVAAVGGSATVDITPVTADGTRLDVAIVDKAGNVGLDDELDPAASNVRKYEIRVNPPTLPTGHWRLDGYHTATDVPDVTGKHPGSFAPGAAQWAFGRSAEALSFTGNLGSEVSTRNGPAVDATRSFTVSAWVKLRGDPGDQWKTAVSQDGERVSRFALQYAGGGIRKWAFSMMTEDSDTPQIQQAVPTDARFAPRVGVWTHLTGVYNSTYGTLQLYVDGELAGTGQHTGRWTSRPERGLQIGRGKWAGNLGDNWPGELDDVKVFDRALPDIRLNPGAASEIDELAGRPADEVATWNFDEGAGAVTTDFSGTQTAATLVGAGWAQGKAGKGLRIGSAGGRMTTSGPLVRTVDSYTVSAWVKLDTAPTTQQTVLSQESAANSGFTLLATHTGKWAFTMRFTDQTAAPNQYAVVSTEPVRPEWTHVTGVYDATNTEIRIYVNGVQSGGTVNAPAVPLDATGPFHVGGQKIDGAWRGAFVGTVDEVRAYNGVRTPGEILEEAANPVPSRVRGNAHTRYVSPRDQFAFTGPAPAGFHKAGDLGYYAPPGTPGTHMLYSCRTGNDGFTSPDPGCEGARLVSPLGLVHDSAGDGRLTLYGCRMGERDFDSLSSTCEGQQVHRVLGYTLPYVTLGRYQPVDGAADLRSDTGSTSLRYRFERDVIALHTGGLPGQVLLYLCQDGADTFTLTDATCGGKQVVKALGSLWTEQPLDPGAVRLYSCVRLTPAADRFESTDRFCEGQDIVGPLGYGIAPARVSK</sequence>
<feature type="domain" description="LamG-like jellyroll fold" evidence="7">
    <location>
        <begin position="970"/>
        <end position="1111"/>
    </location>
</feature>
<name>A0A7W7VFF9_9PSEU</name>
<dbReference type="EMBL" id="JACHJQ010000004">
    <property type="protein sequence ID" value="MBB4908266.1"/>
    <property type="molecule type" value="Genomic_DNA"/>
</dbReference>
<keyword evidence="2" id="KW-0964">Secreted</keyword>
<evidence type="ECO:0000256" key="5">
    <source>
        <dbReference type="SAM" id="MobiDB-lite"/>
    </source>
</evidence>
<dbReference type="InterPro" id="IPR042837">
    <property type="entry name" value="PTX3"/>
</dbReference>
<gene>
    <name evidence="8" type="ORF">FHR82_004508</name>
</gene>
<evidence type="ECO:0000256" key="1">
    <source>
        <dbReference type="ARBA" id="ARBA00004613"/>
    </source>
</evidence>
<feature type="region of interest" description="Disordered" evidence="5">
    <location>
        <begin position="572"/>
        <end position="593"/>
    </location>
</feature>
<keyword evidence="4" id="KW-1015">Disulfide bond</keyword>
<evidence type="ECO:0000256" key="4">
    <source>
        <dbReference type="ARBA" id="ARBA00023157"/>
    </source>
</evidence>
<evidence type="ECO:0000256" key="2">
    <source>
        <dbReference type="ARBA" id="ARBA00022525"/>
    </source>
</evidence>
<dbReference type="SMART" id="SM00560">
    <property type="entry name" value="LamGL"/>
    <property type="match status" value="2"/>
</dbReference>
<dbReference type="GO" id="GO:0005576">
    <property type="term" value="C:extracellular region"/>
    <property type="evidence" value="ECO:0007669"/>
    <property type="project" value="UniProtKB-SubCell"/>
</dbReference>
<evidence type="ECO:0000259" key="7">
    <source>
        <dbReference type="SMART" id="SM00560"/>
    </source>
</evidence>
<evidence type="ECO:0000256" key="6">
    <source>
        <dbReference type="SAM" id="SignalP"/>
    </source>
</evidence>
<dbReference type="PANTHER" id="PTHR46943">
    <property type="entry name" value="PENTRAXIN-RELATED PROTEIN PTX3"/>
    <property type="match status" value="1"/>
</dbReference>
<dbReference type="SUPFAM" id="SSF49899">
    <property type="entry name" value="Concanavalin A-like lectins/glucanases"/>
    <property type="match status" value="2"/>
</dbReference>
<dbReference type="InterPro" id="IPR013320">
    <property type="entry name" value="ConA-like_dom_sf"/>
</dbReference>
<evidence type="ECO:0000256" key="3">
    <source>
        <dbReference type="ARBA" id="ARBA00022729"/>
    </source>
</evidence>
<feature type="signal peptide" evidence="6">
    <location>
        <begin position="1"/>
        <end position="22"/>
    </location>
</feature>
<evidence type="ECO:0000313" key="9">
    <source>
        <dbReference type="Proteomes" id="UP000520767"/>
    </source>
</evidence>
<feature type="chain" id="PRO_5030560037" description="LamG-like jellyroll fold domain-containing protein" evidence="6">
    <location>
        <begin position="23"/>
        <end position="1370"/>
    </location>
</feature>
<reference evidence="8 9" key="1">
    <citation type="submission" date="2020-08" db="EMBL/GenBank/DDBJ databases">
        <title>Genomic Encyclopedia of Type Strains, Phase III (KMG-III): the genomes of soil and plant-associated and newly described type strains.</title>
        <authorList>
            <person name="Whitman W."/>
        </authorList>
    </citation>
    <scope>NUCLEOTIDE SEQUENCE [LARGE SCALE GENOMIC DNA]</scope>
    <source>
        <strain evidence="8 9">CECT 8960</strain>
    </source>
</reference>
<protein>
    <recommendedName>
        <fullName evidence="7">LamG-like jellyroll fold domain-containing protein</fullName>
    </recommendedName>
</protein>
<dbReference type="Pfam" id="PF24517">
    <property type="entry name" value="CBM96"/>
    <property type="match status" value="1"/>
</dbReference>